<accession>A0A1H6J6C3</accession>
<dbReference type="InterPro" id="IPR005829">
    <property type="entry name" value="Sugar_transporter_CS"/>
</dbReference>
<dbReference type="InterPro" id="IPR036259">
    <property type="entry name" value="MFS_trans_sf"/>
</dbReference>
<dbReference type="InterPro" id="IPR020846">
    <property type="entry name" value="MFS_dom"/>
</dbReference>
<keyword evidence="8" id="KW-1185">Reference proteome</keyword>
<feature type="transmembrane region" description="Helical" evidence="5">
    <location>
        <begin position="134"/>
        <end position="156"/>
    </location>
</feature>
<feature type="transmembrane region" description="Helical" evidence="5">
    <location>
        <begin position="75"/>
        <end position="95"/>
    </location>
</feature>
<feature type="transmembrane region" description="Helical" evidence="5">
    <location>
        <begin position="279"/>
        <end position="296"/>
    </location>
</feature>
<comment type="subcellular location">
    <subcellularLocation>
        <location evidence="1">Cell membrane</location>
        <topology evidence="1">Multi-pass membrane protein</topology>
    </subcellularLocation>
</comment>
<dbReference type="PANTHER" id="PTHR23508:SF10">
    <property type="entry name" value="CARBOXYLIC ACID TRANSPORTER PROTEIN HOMOLOG"/>
    <property type="match status" value="1"/>
</dbReference>
<evidence type="ECO:0000256" key="4">
    <source>
        <dbReference type="ARBA" id="ARBA00023136"/>
    </source>
</evidence>
<keyword evidence="4 5" id="KW-0472">Membrane</keyword>
<feature type="transmembrane region" description="Helical" evidence="5">
    <location>
        <begin position="211"/>
        <end position="236"/>
    </location>
</feature>
<dbReference type="Proteomes" id="UP000182915">
    <property type="component" value="Chromosome I"/>
</dbReference>
<dbReference type="InterPro" id="IPR011701">
    <property type="entry name" value="MFS"/>
</dbReference>
<dbReference type="Pfam" id="PF07690">
    <property type="entry name" value="MFS_1"/>
    <property type="match status" value="1"/>
</dbReference>
<feature type="domain" description="Major facilitator superfamily (MFS) profile" evidence="6">
    <location>
        <begin position="8"/>
        <end position="393"/>
    </location>
</feature>
<feature type="transmembrane region" description="Helical" evidence="5">
    <location>
        <begin position="338"/>
        <end position="357"/>
    </location>
</feature>
<organism evidence="7 8">
    <name type="scientific">Mycolicibacterium rutilum</name>
    <name type="common">Mycobacterium rutilum</name>
    <dbReference type="NCBI Taxonomy" id="370526"/>
    <lineage>
        <taxon>Bacteria</taxon>
        <taxon>Bacillati</taxon>
        <taxon>Actinomycetota</taxon>
        <taxon>Actinomycetes</taxon>
        <taxon>Mycobacteriales</taxon>
        <taxon>Mycobacteriaceae</taxon>
        <taxon>Mycolicibacterium</taxon>
    </lineage>
</organism>
<dbReference type="EMBL" id="LT629971">
    <property type="protein sequence ID" value="SEH54369.1"/>
    <property type="molecule type" value="Genomic_DNA"/>
</dbReference>
<feature type="transmembrane region" description="Helical" evidence="5">
    <location>
        <begin position="46"/>
        <end position="68"/>
    </location>
</feature>
<dbReference type="GO" id="GO:0005886">
    <property type="term" value="C:plasma membrane"/>
    <property type="evidence" value="ECO:0007669"/>
    <property type="project" value="UniProtKB-SubCell"/>
</dbReference>
<dbReference type="SUPFAM" id="SSF103473">
    <property type="entry name" value="MFS general substrate transporter"/>
    <property type="match status" value="1"/>
</dbReference>
<protein>
    <submittedName>
        <fullName evidence="7">MFS transporter, AAHS family, benzoate transport protein</fullName>
    </submittedName>
</protein>
<dbReference type="Gene3D" id="1.20.1250.20">
    <property type="entry name" value="MFS general substrate transporter like domains"/>
    <property type="match status" value="2"/>
</dbReference>
<evidence type="ECO:0000256" key="2">
    <source>
        <dbReference type="ARBA" id="ARBA00022692"/>
    </source>
</evidence>
<feature type="transmembrane region" description="Helical" evidence="5">
    <location>
        <begin position="302"/>
        <end position="326"/>
    </location>
</feature>
<feature type="transmembrane region" description="Helical" evidence="5">
    <location>
        <begin position="162"/>
        <end position="184"/>
    </location>
</feature>
<proteinExistence type="predicted"/>
<sequence>MRSGAPTVLGLCWAALTLEGYDIVVYGAAVPYLLQVEPWGLSQVDVGLLGAVALSGMLVGALIAGILADRWGRQPTLIAGVVVVGGGMLVCAGAPTPMVFAVGRLLVGMGAGAMLPATSALIAEIAPSDRRNLYQGLVFGGIGAGGLLSALAALALAESGGFRILFLVGALPPIILVPAMLRWLPEPAEFLRSAAMPAHPARWRCLLGRGFVVRTGLFWATTFLSLLVLFGAYTWLPVLMIRAGYSLGTSLVFLMVLNIGVVIGSVAAPWAADRWGTRAMILTAFGTGAVGFTLLAQHPPAIAAYVLVAVIGAGAVNAQFLLNGLIAASHPTDLRATALGAALGVGRLGGVVGPLYGTQLLAEGAAVAAGFYGFALPSALAGALSLALPKARKELT</sequence>
<gene>
    <name evidence="7" type="ORF">SAMN04489835_1232</name>
</gene>
<feature type="transmembrane region" description="Helical" evidence="5">
    <location>
        <begin position="369"/>
        <end position="388"/>
    </location>
</feature>
<dbReference type="STRING" id="370526.SAMN04489835_1232"/>
<reference evidence="8" key="1">
    <citation type="submission" date="2016-10" db="EMBL/GenBank/DDBJ databases">
        <authorList>
            <person name="Varghese N."/>
            <person name="Submissions S."/>
        </authorList>
    </citation>
    <scope>NUCLEOTIDE SEQUENCE [LARGE SCALE GENOMIC DNA]</scope>
    <source>
        <strain evidence="8">DSM 45405</strain>
    </source>
</reference>
<dbReference type="PROSITE" id="PS50850">
    <property type="entry name" value="MFS"/>
    <property type="match status" value="1"/>
</dbReference>
<dbReference type="AlphaFoldDB" id="A0A1H6J6C3"/>
<evidence type="ECO:0000256" key="5">
    <source>
        <dbReference type="SAM" id="Phobius"/>
    </source>
</evidence>
<dbReference type="PROSITE" id="PS00217">
    <property type="entry name" value="SUGAR_TRANSPORT_2"/>
    <property type="match status" value="1"/>
</dbReference>
<evidence type="ECO:0000259" key="6">
    <source>
        <dbReference type="PROSITE" id="PS50850"/>
    </source>
</evidence>
<evidence type="ECO:0000256" key="1">
    <source>
        <dbReference type="ARBA" id="ARBA00004651"/>
    </source>
</evidence>
<dbReference type="GO" id="GO:0046943">
    <property type="term" value="F:carboxylic acid transmembrane transporter activity"/>
    <property type="evidence" value="ECO:0007669"/>
    <property type="project" value="TreeGrafter"/>
</dbReference>
<feature type="transmembrane region" description="Helical" evidence="5">
    <location>
        <begin position="248"/>
        <end position="272"/>
    </location>
</feature>
<feature type="transmembrane region" description="Helical" evidence="5">
    <location>
        <begin position="101"/>
        <end position="122"/>
    </location>
</feature>
<keyword evidence="3 5" id="KW-1133">Transmembrane helix</keyword>
<evidence type="ECO:0000256" key="3">
    <source>
        <dbReference type="ARBA" id="ARBA00022989"/>
    </source>
</evidence>
<keyword evidence="2 5" id="KW-0812">Transmembrane</keyword>
<evidence type="ECO:0000313" key="8">
    <source>
        <dbReference type="Proteomes" id="UP000182915"/>
    </source>
</evidence>
<dbReference type="PANTHER" id="PTHR23508">
    <property type="entry name" value="CARBOXYLIC ACID TRANSPORTER PROTEIN HOMOLOG"/>
    <property type="match status" value="1"/>
</dbReference>
<evidence type="ECO:0000313" key="7">
    <source>
        <dbReference type="EMBL" id="SEH54369.1"/>
    </source>
</evidence>
<name>A0A1H6J6C3_MYCRU</name>